<comment type="caution">
    <text evidence="1">The sequence shown here is derived from an EMBL/GenBank/DDBJ whole genome shotgun (WGS) entry which is preliminary data.</text>
</comment>
<sequence>MAIFSKTCEYGIKAVLFIAHTGVQGRKVGIKEIAAGIDSPEFFLAKILQDLSRKGIINSFKGPTGGFFIDEANLKRPLSDIVEAIDGDGLFRGCALGLKQCSEINPCPLHEEFKAIRTRIYDMLHTINIDQFNQELMSGLLSLKK</sequence>
<dbReference type="PANTHER" id="PTHR33221:SF15">
    <property type="entry name" value="HTH-TYPE TRANSCRIPTIONAL REGULATOR YWGB-RELATED"/>
    <property type="match status" value="1"/>
</dbReference>
<reference evidence="2" key="1">
    <citation type="journal article" date="2019" name="Int. J. Syst. Evol. Microbiol.">
        <title>The Global Catalogue of Microorganisms (GCM) 10K type strain sequencing project: providing services to taxonomists for standard genome sequencing and annotation.</title>
        <authorList>
            <consortium name="The Broad Institute Genomics Platform"/>
            <consortium name="The Broad Institute Genome Sequencing Center for Infectious Disease"/>
            <person name="Wu L."/>
            <person name="Ma J."/>
        </authorList>
    </citation>
    <scope>NUCLEOTIDE SEQUENCE [LARGE SCALE GENOMIC DNA]</scope>
    <source>
        <strain evidence="2">JCM 17705</strain>
    </source>
</reference>
<proteinExistence type="predicted"/>
<dbReference type="Pfam" id="PF02082">
    <property type="entry name" value="Rrf2"/>
    <property type="match status" value="1"/>
</dbReference>
<dbReference type="RefSeq" id="WP_345210568.1">
    <property type="nucleotide sequence ID" value="NZ_BAABFT010000003.1"/>
</dbReference>
<dbReference type="NCBIfam" id="TIGR00738">
    <property type="entry name" value="rrf2_super"/>
    <property type="match status" value="1"/>
</dbReference>
<dbReference type="SUPFAM" id="SSF46785">
    <property type="entry name" value="Winged helix' DNA-binding domain"/>
    <property type="match status" value="1"/>
</dbReference>
<organism evidence="1 2">
    <name type="scientific">Mucilaginibacter gynuensis</name>
    <dbReference type="NCBI Taxonomy" id="1302236"/>
    <lineage>
        <taxon>Bacteria</taxon>
        <taxon>Pseudomonadati</taxon>
        <taxon>Bacteroidota</taxon>
        <taxon>Sphingobacteriia</taxon>
        <taxon>Sphingobacteriales</taxon>
        <taxon>Sphingobacteriaceae</taxon>
        <taxon>Mucilaginibacter</taxon>
    </lineage>
</organism>
<gene>
    <name evidence="1" type="ORF">GCM10023149_16630</name>
</gene>
<evidence type="ECO:0000313" key="2">
    <source>
        <dbReference type="Proteomes" id="UP001500582"/>
    </source>
</evidence>
<dbReference type="PROSITE" id="PS51197">
    <property type="entry name" value="HTH_RRF2_2"/>
    <property type="match status" value="1"/>
</dbReference>
<dbReference type="InterPro" id="IPR030489">
    <property type="entry name" value="TR_Rrf2-type_CS"/>
</dbReference>
<name>A0ABP8G6L3_9SPHI</name>
<dbReference type="InterPro" id="IPR036390">
    <property type="entry name" value="WH_DNA-bd_sf"/>
</dbReference>
<protein>
    <submittedName>
        <fullName evidence="1">Rrf2 family transcriptional regulator</fullName>
    </submittedName>
</protein>
<dbReference type="Gene3D" id="1.10.10.10">
    <property type="entry name" value="Winged helix-like DNA-binding domain superfamily/Winged helix DNA-binding domain"/>
    <property type="match status" value="1"/>
</dbReference>
<evidence type="ECO:0000313" key="1">
    <source>
        <dbReference type="EMBL" id="GAA4318504.1"/>
    </source>
</evidence>
<accession>A0ABP8G6L3</accession>
<dbReference type="InterPro" id="IPR036388">
    <property type="entry name" value="WH-like_DNA-bd_sf"/>
</dbReference>
<dbReference type="PANTHER" id="PTHR33221">
    <property type="entry name" value="WINGED HELIX-TURN-HELIX TRANSCRIPTIONAL REGULATOR, RRF2 FAMILY"/>
    <property type="match status" value="1"/>
</dbReference>
<dbReference type="PROSITE" id="PS01332">
    <property type="entry name" value="HTH_RRF2_1"/>
    <property type="match status" value="1"/>
</dbReference>
<keyword evidence="2" id="KW-1185">Reference proteome</keyword>
<dbReference type="EMBL" id="BAABFT010000003">
    <property type="protein sequence ID" value="GAA4318504.1"/>
    <property type="molecule type" value="Genomic_DNA"/>
</dbReference>
<dbReference type="InterPro" id="IPR000944">
    <property type="entry name" value="Tscrpt_reg_Rrf2"/>
</dbReference>
<dbReference type="Proteomes" id="UP001500582">
    <property type="component" value="Unassembled WGS sequence"/>
</dbReference>